<dbReference type="InterPro" id="IPR045143">
    <property type="entry name" value="Spc25"/>
</dbReference>
<evidence type="ECO:0000256" key="2">
    <source>
        <dbReference type="ARBA" id="ARBA00006379"/>
    </source>
</evidence>
<evidence type="ECO:0000256" key="9">
    <source>
        <dbReference type="ARBA" id="ARBA00023328"/>
    </source>
</evidence>
<keyword evidence="6 10" id="KW-0498">Mitosis</keyword>
<feature type="region of interest" description="Disordered" evidence="11">
    <location>
        <begin position="1"/>
        <end position="22"/>
    </location>
</feature>
<keyword evidence="14" id="KW-1185">Reference proteome</keyword>
<dbReference type="Gene3D" id="6.10.250.1950">
    <property type="match status" value="1"/>
</dbReference>
<evidence type="ECO:0000256" key="4">
    <source>
        <dbReference type="ARBA" id="ARBA00022454"/>
    </source>
</evidence>
<evidence type="ECO:0000256" key="8">
    <source>
        <dbReference type="ARBA" id="ARBA00023306"/>
    </source>
</evidence>
<dbReference type="AlphaFoldDB" id="A7T9J1"/>
<name>A7T9J1_NEMVE</name>
<dbReference type="CDD" id="cd23784">
    <property type="entry name" value="RWD_Spc25"/>
    <property type="match status" value="1"/>
</dbReference>
<dbReference type="eggNOG" id="KOG4657">
    <property type="taxonomic scope" value="Eukaryota"/>
</dbReference>
<dbReference type="PANTHER" id="PTHR14281">
    <property type="entry name" value="KINETOCHORE PROTEIN SPC25-RELATED"/>
    <property type="match status" value="1"/>
</dbReference>
<dbReference type="PhylomeDB" id="A7T9J1"/>
<sequence length="123" mass="14630">MPSQDNQPENNQVLAEQRDNDKDHLQMLEQQISRENKDIMDKEEAAKAKLEHFQKGSELFRKSLGLEFKKIDDDHLQFVFKYIDPNDWERPFTFTVRIDSNDRSYKGNANSRPVYNAALKRRE</sequence>
<dbReference type="OMA" id="FRIECCQ"/>
<evidence type="ECO:0000256" key="11">
    <source>
        <dbReference type="SAM" id="MobiDB-lite"/>
    </source>
</evidence>
<feature type="domain" description="Chromosome segregation protein Spc25 C-terminal" evidence="12">
    <location>
        <begin position="71"/>
        <end position="106"/>
    </location>
</feature>
<evidence type="ECO:0000256" key="6">
    <source>
        <dbReference type="ARBA" id="ARBA00022776"/>
    </source>
</evidence>
<dbReference type="GO" id="GO:0005634">
    <property type="term" value="C:nucleus"/>
    <property type="evidence" value="ECO:0007669"/>
    <property type="project" value="UniProtKB-SubCell"/>
</dbReference>
<comment type="subcellular location">
    <subcellularLocation>
        <location evidence="1">Chromosome</location>
        <location evidence="1">Centromere</location>
    </subcellularLocation>
    <subcellularLocation>
        <location evidence="10">Nucleus</location>
    </subcellularLocation>
    <subcellularLocation>
        <location evidence="10">Chromosome</location>
        <location evidence="10">Centromere</location>
        <location evidence="10">Kinetochore</location>
    </subcellularLocation>
</comment>
<dbReference type="GO" id="GO:0007059">
    <property type="term" value="P:chromosome segregation"/>
    <property type="evidence" value="ECO:0000318"/>
    <property type="project" value="GO_Central"/>
</dbReference>
<evidence type="ECO:0000259" key="12">
    <source>
        <dbReference type="Pfam" id="PF08234"/>
    </source>
</evidence>
<evidence type="ECO:0000256" key="7">
    <source>
        <dbReference type="ARBA" id="ARBA00023054"/>
    </source>
</evidence>
<keyword evidence="4 10" id="KW-0158">Chromosome</keyword>
<gene>
    <name evidence="13" type="ORF">NEMVEDRAFT_v1g224186</name>
</gene>
<evidence type="ECO:0000256" key="5">
    <source>
        <dbReference type="ARBA" id="ARBA00022618"/>
    </source>
</evidence>
<evidence type="ECO:0000313" key="14">
    <source>
        <dbReference type="Proteomes" id="UP000001593"/>
    </source>
</evidence>
<dbReference type="HOGENOM" id="CLU_2017931_0_0_1"/>
<dbReference type="GO" id="GO:0031262">
    <property type="term" value="C:Ndc80 complex"/>
    <property type="evidence" value="ECO:0000318"/>
    <property type="project" value="GO_Central"/>
</dbReference>
<evidence type="ECO:0000313" key="13">
    <source>
        <dbReference type="EMBL" id="EDO27333.1"/>
    </source>
</evidence>
<dbReference type="Pfam" id="PF08234">
    <property type="entry name" value="Spindle_Spc25"/>
    <property type="match status" value="1"/>
</dbReference>
<dbReference type="PANTHER" id="PTHR14281:SF0">
    <property type="entry name" value="KINETOCHORE PROTEIN SPC25"/>
    <property type="match status" value="1"/>
</dbReference>
<dbReference type="STRING" id="45351.A7T9J1"/>
<keyword evidence="10" id="KW-0995">Kinetochore</keyword>
<comment type="subunit">
    <text evidence="10">Component of the NDC80 complex.</text>
</comment>
<dbReference type="InterPro" id="IPR013255">
    <property type="entry name" value="Spc25_C"/>
</dbReference>
<keyword evidence="9 10" id="KW-0137">Centromere</keyword>
<proteinExistence type="inferred from homology"/>
<comment type="function">
    <text evidence="10">Acts as a component of the essential kinetochore-associated NDC80 complex, which is required for chromosome segregation and spindle checkpoint activity.</text>
</comment>
<dbReference type="Proteomes" id="UP000001593">
    <property type="component" value="Unassembled WGS sequence"/>
</dbReference>
<keyword evidence="8 10" id="KW-0131">Cell cycle</keyword>
<evidence type="ECO:0000256" key="3">
    <source>
        <dbReference type="ARBA" id="ARBA00013692"/>
    </source>
</evidence>
<dbReference type="GO" id="GO:0051301">
    <property type="term" value="P:cell division"/>
    <property type="evidence" value="ECO:0007669"/>
    <property type="project" value="UniProtKB-UniRule"/>
</dbReference>
<reference evidence="13 14" key="1">
    <citation type="journal article" date="2007" name="Science">
        <title>Sea anemone genome reveals ancestral eumetazoan gene repertoire and genomic organization.</title>
        <authorList>
            <person name="Putnam N.H."/>
            <person name="Srivastava M."/>
            <person name="Hellsten U."/>
            <person name="Dirks B."/>
            <person name="Chapman J."/>
            <person name="Salamov A."/>
            <person name="Terry A."/>
            <person name="Shapiro H."/>
            <person name="Lindquist E."/>
            <person name="Kapitonov V.V."/>
            <person name="Jurka J."/>
            <person name="Genikhovich G."/>
            <person name="Grigoriev I.V."/>
            <person name="Lucas S.M."/>
            <person name="Steele R.E."/>
            <person name="Finnerty J.R."/>
            <person name="Technau U."/>
            <person name="Martindale M.Q."/>
            <person name="Rokhsar D.S."/>
        </authorList>
    </citation>
    <scope>NUCLEOTIDE SEQUENCE [LARGE SCALE GENOMIC DNA]</scope>
    <source>
        <strain evidence="14">CH2 X CH6</strain>
    </source>
</reference>
<feature type="compositionally biased region" description="Polar residues" evidence="11">
    <location>
        <begin position="1"/>
        <end position="14"/>
    </location>
</feature>
<dbReference type="EMBL" id="DS473422">
    <property type="protein sequence ID" value="EDO27333.1"/>
    <property type="molecule type" value="Genomic_DNA"/>
</dbReference>
<comment type="similarity">
    <text evidence="2 10">Belongs to the SPC25 family.</text>
</comment>
<dbReference type="InParanoid" id="A7T9J1"/>
<accession>A7T9J1</accession>
<keyword evidence="10" id="KW-0539">Nucleus</keyword>
<keyword evidence="5 10" id="KW-0132">Cell division</keyword>
<evidence type="ECO:0000256" key="10">
    <source>
        <dbReference type="RuleBase" id="RU367150"/>
    </source>
</evidence>
<protein>
    <recommendedName>
        <fullName evidence="3 10">Kinetochore protein SPC25</fullName>
    </recommendedName>
</protein>
<keyword evidence="7" id="KW-0175">Coiled coil</keyword>
<organism evidence="13 14">
    <name type="scientific">Nematostella vectensis</name>
    <name type="common">Starlet sea anemone</name>
    <dbReference type="NCBI Taxonomy" id="45351"/>
    <lineage>
        <taxon>Eukaryota</taxon>
        <taxon>Metazoa</taxon>
        <taxon>Cnidaria</taxon>
        <taxon>Anthozoa</taxon>
        <taxon>Hexacorallia</taxon>
        <taxon>Actiniaria</taxon>
        <taxon>Edwardsiidae</taxon>
        <taxon>Nematostella</taxon>
    </lineage>
</organism>
<evidence type="ECO:0000256" key="1">
    <source>
        <dbReference type="ARBA" id="ARBA00004584"/>
    </source>
</evidence>